<keyword evidence="1" id="KW-0378">Hydrolase</keyword>
<name>A0AAD2G237_9STRA</name>
<sequence length="541" mass="61139">MIQPMLQPMVFYGFVFLSFCFFHPAEPLQSQIGRWRVSCRIERGVTERQLSLDNTLLPTPGPADDEEQTTLNRWEQMYFEAGQAEKGDLIDQNKMIRSAVRVVTFDLDNTLWKTKQCIGAANDALASYLDKHNVQQPKRIEEIMRELFQANKKVYAPRTENATAPVLLTQLRKDALKEVLMTSNEYTEEEAETFANKAFERWTAARHEAIPLHFASDVLGCLQRISSIRSNDGTPLLIGAITDGNSDPRNVDELKDYFDFCVNAESVGVSKPDRRVFLDAVRYVVSHPDFQDLGRTASDNEDDLEDVVGPYWVHIGDDFSKDIVAAKSMRMRSIWAQELIRDKLPKTSIEQDEGRSLNLEDFVRKVSEKEVIEMSIGADNYLADAMTQEFADSVATTFSGVSEILSSWHREALADEKKMDAALEVIMPDTSISPSVENPIPFGDSDFIVSATVSRTFRLTRNDCSMDVPAPFKNREEQTMKDIMAMAQLNKASGVFSFPPDEVELLTQGKRTLMVEIATTGIKFSREIFADAFDSPSFDLF</sequence>
<evidence type="ECO:0000256" key="1">
    <source>
        <dbReference type="ARBA" id="ARBA00022801"/>
    </source>
</evidence>
<dbReference type="GO" id="GO:0016787">
    <property type="term" value="F:hydrolase activity"/>
    <property type="evidence" value="ECO:0007669"/>
    <property type="project" value="UniProtKB-KW"/>
</dbReference>
<dbReference type="PANTHER" id="PTHR43316:SF8">
    <property type="entry name" value="HAD FAMILY HYDROLASE"/>
    <property type="match status" value="1"/>
</dbReference>
<dbReference type="SUPFAM" id="SSF56784">
    <property type="entry name" value="HAD-like"/>
    <property type="match status" value="1"/>
</dbReference>
<feature type="signal peptide" evidence="2">
    <location>
        <begin position="1"/>
        <end position="27"/>
    </location>
</feature>
<proteinExistence type="predicted"/>
<dbReference type="InterPro" id="IPR036412">
    <property type="entry name" value="HAD-like_sf"/>
</dbReference>
<keyword evidence="2" id="KW-0732">Signal</keyword>
<feature type="chain" id="PRO_5041995498" evidence="2">
    <location>
        <begin position="28"/>
        <end position="541"/>
    </location>
</feature>
<dbReference type="InterPro" id="IPR023214">
    <property type="entry name" value="HAD_sf"/>
</dbReference>
<dbReference type="Gene3D" id="1.20.120.1600">
    <property type="match status" value="1"/>
</dbReference>
<dbReference type="AlphaFoldDB" id="A0AAD2G237"/>
<dbReference type="EMBL" id="CAKOGP040002044">
    <property type="protein sequence ID" value="CAJ1960061.1"/>
    <property type="molecule type" value="Genomic_DNA"/>
</dbReference>
<evidence type="ECO:0000313" key="4">
    <source>
        <dbReference type="Proteomes" id="UP001295423"/>
    </source>
</evidence>
<keyword evidence="4" id="KW-1185">Reference proteome</keyword>
<gene>
    <name evidence="3" type="ORF">CYCCA115_LOCUS18477</name>
</gene>
<organism evidence="3 4">
    <name type="scientific">Cylindrotheca closterium</name>
    <dbReference type="NCBI Taxonomy" id="2856"/>
    <lineage>
        <taxon>Eukaryota</taxon>
        <taxon>Sar</taxon>
        <taxon>Stramenopiles</taxon>
        <taxon>Ochrophyta</taxon>
        <taxon>Bacillariophyta</taxon>
        <taxon>Bacillariophyceae</taxon>
        <taxon>Bacillariophycidae</taxon>
        <taxon>Bacillariales</taxon>
        <taxon>Bacillariaceae</taxon>
        <taxon>Cylindrotheca</taxon>
    </lineage>
</organism>
<dbReference type="Gene3D" id="3.40.50.1000">
    <property type="entry name" value="HAD superfamily/HAD-like"/>
    <property type="match status" value="1"/>
</dbReference>
<protein>
    <submittedName>
        <fullName evidence="3">Uncharacterized protein</fullName>
    </submittedName>
</protein>
<dbReference type="PANTHER" id="PTHR43316">
    <property type="entry name" value="HYDROLASE, HALOACID DELAHOGENASE-RELATED"/>
    <property type="match status" value="1"/>
</dbReference>
<reference evidence="3" key="1">
    <citation type="submission" date="2023-08" db="EMBL/GenBank/DDBJ databases">
        <authorList>
            <person name="Audoor S."/>
            <person name="Bilcke G."/>
        </authorList>
    </citation>
    <scope>NUCLEOTIDE SEQUENCE</scope>
</reference>
<evidence type="ECO:0000256" key="2">
    <source>
        <dbReference type="SAM" id="SignalP"/>
    </source>
</evidence>
<comment type="caution">
    <text evidence="3">The sequence shown here is derived from an EMBL/GenBank/DDBJ whole genome shotgun (WGS) entry which is preliminary data.</text>
</comment>
<evidence type="ECO:0000313" key="3">
    <source>
        <dbReference type="EMBL" id="CAJ1960061.1"/>
    </source>
</evidence>
<accession>A0AAD2G237</accession>
<dbReference type="Proteomes" id="UP001295423">
    <property type="component" value="Unassembled WGS sequence"/>
</dbReference>
<dbReference type="Pfam" id="PF00702">
    <property type="entry name" value="Hydrolase"/>
    <property type="match status" value="1"/>
</dbReference>
<dbReference type="InterPro" id="IPR051540">
    <property type="entry name" value="S-2-haloacid_dehalogenase"/>
</dbReference>